<dbReference type="HOGENOM" id="CLU_1324017_0_0_2"/>
<proteinExistence type="predicted"/>
<sequence length="239" mass="28272">MNDAHYLIEYRFQGSSKYEIRSMIDHLKKKFRLSSFRKTVPHISLVGGLTTDNESRLIKDFVSICSETPLCKYTVDGFGYFENATGVVFINIHPNENLKNFRWALAQKFTPYCKLKEFDYNQDFKFHATLAMNLNDRDFAKIRKYIDTQTEPKYKQILIRVTILKNSKILCEYDFLQRRLLNRNEALSKKELTKTFQLLEEFFKGNYNPNEKTALKKIIKQESWLSKIPFIGKRFLGGQ</sequence>
<reference evidence="2" key="1">
    <citation type="submission" date="2011-12" db="EMBL/GenBank/DDBJ databases">
        <title>Complete sequence of Methanoregula formicicum SMSP.</title>
        <authorList>
            <person name="Lucas S."/>
            <person name="Han J."/>
            <person name="Lapidus A."/>
            <person name="Cheng J.-F."/>
            <person name="Goodwin L."/>
            <person name="Pitluck S."/>
            <person name="Peters L."/>
            <person name="Ovchinnikova G."/>
            <person name="Teshima H."/>
            <person name="Detter J.C."/>
            <person name="Han C."/>
            <person name="Tapia R."/>
            <person name="Land M."/>
            <person name="Hauser L."/>
            <person name="Kyrpides N."/>
            <person name="Ivanova N."/>
            <person name="Pagani I."/>
            <person name="Imachi H."/>
            <person name="Tamaki H."/>
            <person name="Sekiguchi Y."/>
            <person name="Kamagata Y."/>
            <person name="Cadillo-Quiroz H."/>
            <person name="Zinder S."/>
            <person name="Liu W.-T."/>
            <person name="Woyke T."/>
        </authorList>
    </citation>
    <scope>NUCLEOTIDE SEQUENCE [LARGE SCALE GENOMIC DNA]</scope>
    <source>
        <strain evidence="2">DSM 22288 / NBRC 105244 / SMSP</strain>
    </source>
</reference>
<dbReference type="Gene3D" id="3.90.1140.10">
    <property type="entry name" value="Cyclic phosphodiesterase"/>
    <property type="match status" value="1"/>
</dbReference>
<reference evidence="1 2" key="2">
    <citation type="journal article" date="2014" name="Genome Announc.">
        <title>Complete Genome Sequence of Methanoregula formicica SMSPT, a Mesophilic Hydrogenotrophic Methanogen Isolated from a Methanogenic Upflow Anaerobic Sludge Blanket Reactor.</title>
        <authorList>
            <person name="Yamamoto K."/>
            <person name="Tamaki H."/>
            <person name="Cadillo-Quiroz H."/>
            <person name="Imachi H."/>
            <person name="Kyrpides N."/>
            <person name="Woyke T."/>
            <person name="Goodwin L."/>
            <person name="Zinder S.H."/>
            <person name="Kamagata Y."/>
            <person name="Liu W.T."/>
        </authorList>
    </citation>
    <scope>NUCLEOTIDE SEQUENCE [LARGE SCALE GENOMIC DNA]</scope>
    <source>
        <strain evidence="2">DSM 22288 / NBRC 105244 / SMSP</strain>
    </source>
</reference>
<dbReference type="InterPro" id="IPR009097">
    <property type="entry name" value="Cyclic_Pdiesterase"/>
</dbReference>
<protein>
    <recommendedName>
        <fullName evidence="3">2'-5' RNA ligase</fullName>
    </recommendedName>
</protein>
<dbReference type="EMBL" id="CP003167">
    <property type="protein sequence ID" value="AGB02318.1"/>
    <property type="molecule type" value="Genomic_DNA"/>
</dbReference>
<dbReference type="OrthoDB" id="113823at2157"/>
<organism evidence="1 2">
    <name type="scientific">Methanoregula formicica (strain DSM 22288 / NBRC 105244 / SMSP)</name>
    <dbReference type="NCBI Taxonomy" id="593750"/>
    <lineage>
        <taxon>Archaea</taxon>
        <taxon>Methanobacteriati</taxon>
        <taxon>Methanobacteriota</taxon>
        <taxon>Stenosarchaea group</taxon>
        <taxon>Methanomicrobia</taxon>
        <taxon>Methanomicrobiales</taxon>
        <taxon>Methanoregulaceae</taxon>
        <taxon>Methanoregula</taxon>
    </lineage>
</organism>
<evidence type="ECO:0000313" key="1">
    <source>
        <dbReference type="EMBL" id="AGB02318.1"/>
    </source>
</evidence>
<gene>
    <name evidence="1" type="ordered locus">Metfor_1276</name>
</gene>
<dbReference type="SUPFAM" id="SSF55144">
    <property type="entry name" value="LigT-like"/>
    <property type="match status" value="1"/>
</dbReference>
<keyword evidence="2" id="KW-1185">Reference proteome</keyword>
<dbReference type="eggNOG" id="arCOG10375">
    <property type="taxonomic scope" value="Archaea"/>
</dbReference>
<evidence type="ECO:0000313" key="2">
    <source>
        <dbReference type="Proteomes" id="UP000010824"/>
    </source>
</evidence>
<evidence type="ECO:0008006" key="3">
    <source>
        <dbReference type="Google" id="ProtNLM"/>
    </source>
</evidence>
<dbReference type="InParanoid" id="L0HG72"/>
<accession>L0HG72</accession>
<dbReference type="AlphaFoldDB" id="L0HG72"/>
<dbReference type="Pfam" id="PF13563">
    <property type="entry name" value="2_5_RNA_ligase2"/>
    <property type="match status" value="1"/>
</dbReference>
<dbReference type="KEGG" id="mfo:Metfor_1276"/>
<name>L0HG72_METFS</name>
<dbReference type="Proteomes" id="UP000010824">
    <property type="component" value="Chromosome"/>
</dbReference>